<evidence type="ECO:0000313" key="2">
    <source>
        <dbReference type="EMBL" id="ARM85394.1"/>
    </source>
</evidence>
<evidence type="ECO:0000256" key="1">
    <source>
        <dbReference type="SAM" id="MobiDB-lite"/>
    </source>
</evidence>
<organism evidence="2 3">
    <name type="scientific">Marinobacter salarius</name>
    <dbReference type="NCBI Taxonomy" id="1420917"/>
    <lineage>
        <taxon>Bacteria</taxon>
        <taxon>Pseudomonadati</taxon>
        <taxon>Pseudomonadota</taxon>
        <taxon>Gammaproteobacteria</taxon>
        <taxon>Pseudomonadales</taxon>
        <taxon>Marinobacteraceae</taxon>
        <taxon>Marinobacter</taxon>
    </lineage>
</organism>
<reference evidence="2 3" key="1">
    <citation type="submission" date="2017-04" db="EMBL/GenBank/DDBJ databases">
        <title>Genome Sequence of Marinobacter salarius strain SMR5 Isolated from a culture of the Diatom Skeletonema marinoi.</title>
        <authorList>
            <person name="Topel M."/>
            <person name="Pinder M.I.M."/>
            <person name="Johansson O.N."/>
            <person name="Kourtchenko O."/>
            <person name="Godhe A."/>
            <person name="Clarke A.K."/>
        </authorList>
    </citation>
    <scope>NUCLEOTIDE SEQUENCE [LARGE SCALE GENOMIC DNA]</scope>
    <source>
        <strain evidence="2 3">SMR5</strain>
    </source>
</reference>
<dbReference type="AlphaFoldDB" id="A0A1W6KD79"/>
<evidence type="ECO:0000313" key="3">
    <source>
        <dbReference type="Proteomes" id="UP000193100"/>
    </source>
</evidence>
<dbReference type="Proteomes" id="UP000193100">
    <property type="component" value="Chromosome"/>
</dbReference>
<sequence length="267" mass="28727">MMMPEAERQFYLGKAGIHLWYARKALPGAAPSPEFAFPEQDEPELEAAAIAPPPVPARPSVPQRKVDGVGKDRIAGIQALMADDTPEPAGVTVPEKVPETPVAVESKAPADESPEKTVDAAGELPRQIHAHLGFWFSEQLVLISGVSDEASTRLQDTLAKNILAAVGETRIEKGRELRWPVFGNLRVPGNSADCFRDTLHFLANDFGARKVVLLGVLTNDSPSERAVLLDDALGDAAVDFSHTLAELAAVPAYKRELWQQLKSAVGG</sequence>
<dbReference type="RefSeq" id="WP_085681580.1">
    <property type="nucleotide sequence ID" value="NZ_CP020931.1"/>
</dbReference>
<accession>A0A1W6KD79</accession>
<dbReference type="GeneID" id="77257281"/>
<protein>
    <submittedName>
        <fullName evidence="2">2-isopropylmalate synthase</fullName>
    </submittedName>
</protein>
<dbReference type="STRING" id="1420917.AU15_20350"/>
<dbReference type="EMBL" id="CP020931">
    <property type="protein sequence ID" value="ARM85394.1"/>
    <property type="molecule type" value="Genomic_DNA"/>
</dbReference>
<feature type="region of interest" description="Disordered" evidence="1">
    <location>
        <begin position="32"/>
        <end position="66"/>
    </location>
</feature>
<name>A0A1W6KD79_9GAMM</name>
<proteinExistence type="predicted"/>
<gene>
    <name evidence="2" type="ORF">MARSALSMR5_03355</name>
</gene>